<dbReference type="Proteomes" id="UP001485459">
    <property type="component" value="Chromosome"/>
</dbReference>
<gene>
    <name evidence="1" type="ORF">WJU16_02720</name>
</gene>
<organism evidence="1 2">
    <name type="scientific">Chitinophaga pollutisoli</name>
    <dbReference type="NCBI Taxonomy" id="3133966"/>
    <lineage>
        <taxon>Bacteria</taxon>
        <taxon>Pseudomonadati</taxon>
        <taxon>Bacteroidota</taxon>
        <taxon>Chitinophagia</taxon>
        <taxon>Chitinophagales</taxon>
        <taxon>Chitinophagaceae</taxon>
        <taxon>Chitinophaga</taxon>
    </lineage>
</organism>
<name>A0ABZ2YR60_9BACT</name>
<dbReference type="EMBL" id="CP149822">
    <property type="protein sequence ID" value="WZN41948.1"/>
    <property type="molecule type" value="Genomic_DNA"/>
</dbReference>
<proteinExistence type="predicted"/>
<protein>
    <submittedName>
        <fullName evidence="1">Uncharacterized protein</fullName>
    </submittedName>
</protein>
<evidence type="ECO:0000313" key="1">
    <source>
        <dbReference type="EMBL" id="WZN41948.1"/>
    </source>
</evidence>
<reference evidence="2" key="1">
    <citation type="submission" date="2024-03" db="EMBL/GenBank/DDBJ databases">
        <title>Chitinophaga horti sp. nov., isolated from garden soil.</title>
        <authorList>
            <person name="Lee D.S."/>
            <person name="Han D.M."/>
            <person name="Baek J.H."/>
            <person name="Choi D.G."/>
            <person name="Jeon J.H."/>
            <person name="Jeon C.O."/>
        </authorList>
    </citation>
    <scope>NUCLEOTIDE SEQUENCE [LARGE SCALE GENOMIC DNA]</scope>
    <source>
        <strain evidence="2">GPA1</strain>
    </source>
</reference>
<keyword evidence="2" id="KW-1185">Reference proteome</keyword>
<sequence length="95" mass="10914">MANNLFNPIGYLTYDMRPKDSKISLAAETTIYSLAHADKLFEILSANEGNMVYANFKLLDLDRKQIVKEYKVVAQKKLKTPQRRITPPNKRGNKL</sequence>
<accession>A0ABZ2YR60</accession>
<dbReference type="RefSeq" id="WP_341836791.1">
    <property type="nucleotide sequence ID" value="NZ_CP149822.1"/>
</dbReference>
<evidence type="ECO:0000313" key="2">
    <source>
        <dbReference type="Proteomes" id="UP001485459"/>
    </source>
</evidence>